<keyword evidence="4 9" id="KW-0808">Transferase</keyword>
<dbReference type="GO" id="GO:0042124">
    <property type="term" value="F:1,3-beta-glucanosyltransferase activity"/>
    <property type="evidence" value="ECO:0007669"/>
    <property type="project" value="TreeGrafter"/>
</dbReference>
<dbReference type="InterPro" id="IPR004886">
    <property type="entry name" value="Glucanosyltransferase"/>
</dbReference>
<dbReference type="GO" id="GO:0031505">
    <property type="term" value="P:fungal-type cell wall organization"/>
    <property type="evidence" value="ECO:0007669"/>
    <property type="project" value="TreeGrafter"/>
</dbReference>
<keyword evidence="5" id="KW-0732">Signal</keyword>
<evidence type="ECO:0000313" key="11">
    <source>
        <dbReference type="EMBL" id="RMX75871.1"/>
    </source>
</evidence>
<comment type="subcellular location">
    <subcellularLocation>
        <location evidence="1">Cell envelope</location>
    </subcellularLocation>
    <subcellularLocation>
        <location evidence="9">Cell membrane</location>
        <topology evidence="9">Lipid-anchor</topology>
        <topology evidence="9">GPI-anchor</topology>
    </subcellularLocation>
    <subcellularLocation>
        <location evidence="2">Membrane</location>
        <topology evidence="2">Lipid-anchor</topology>
        <topology evidence="2">GPI-anchor</topology>
    </subcellularLocation>
</comment>
<evidence type="ECO:0000256" key="6">
    <source>
        <dbReference type="ARBA" id="ARBA00023136"/>
    </source>
</evidence>
<dbReference type="GO" id="GO:0005886">
    <property type="term" value="C:plasma membrane"/>
    <property type="evidence" value="ECO:0007669"/>
    <property type="project" value="UniProtKB-SubCell"/>
</dbReference>
<comment type="similarity">
    <text evidence="9">Belongs to the glycosyl hydrolase 72 family.</text>
</comment>
<keyword evidence="3 9" id="KW-0336">GPI-anchor</keyword>
<proteinExistence type="inferred from homology"/>
<protein>
    <recommendedName>
        <fullName evidence="9">1,3-beta-glucanosyltransferase</fullName>
        <ecNumber evidence="9">2.4.1.-</ecNumber>
    </recommendedName>
</protein>
<accession>A0A3M6WBW3</accession>
<dbReference type="Pfam" id="PF03198">
    <property type="entry name" value="Glyco_hydro_72"/>
    <property type="match status" value="2"/>
</dbReference>
<evidence type="ECO:0000256" key="5">
    <source>
        <dbReference type="ARBA" id="ARBA00022729"/>
    </source>
</evidence>
<dbReference type="GO" id="GO:0071970">
    <property type="term" value="P:fungal-type cell wall (1-&gt;3)-beta-D-glucan biosynthetic process"/>
    <property type="evidence" value="ECO:0007669"/>
    <property type="project" value="TreeGrafter"/>
</dbReference>
<evidence type="ECO:0000256" key="8">
    <source>
        <dbReference type="ARBA" id="ARBA00023288"/>
    </source>
</evidence>
<dbReference type="PANTHER" id="PTHR31468:SF5">
    <property type="entry name" value="1,3-BETA-GLUCANOSYLTRANSFERASE GAS5"/>
    <property type="match status" value="1"/>
</dbReference>
<feature type="region of interest" description="Disordered" evidence="10">
    <location>
        <begin position="196"/>
        <end position="284"/>
    </location>
</feature>
<feature type="compositionally biased region" description="Polar residues" evidence="10">
    <location>
        <begin position="206"/>
        <end position="223"/>
    </location>
</feature>
<dbReference type="GO" id="GO:0098552">
    <property type="term" value="C:side of membrane"/>
    <property type="evidence" value="ECO:0007669"/>
    <property type="project" value="UniProtKB-KW"/>
</dbReference>
<dbReference type="OrthoDB" id="421038at2759"/>
<dbReference type="PANTHER" id="PTHR31468">
    <property type="entry name" value="1,3-BETA-GLUCANOSYLTRANSFERASE GAS1"/>
    <property type="match status" value="1"/>
</dbReference>
<dbReference type="Gene3D" id="3.20.20.80">
    <property type="entry name" value="Glycosidases"/>
    <property type="match status" value="2"/>
</dbReference>
<keyword evidence="8 9" id="KW-0449">Lipoprotein</keyword>
<dbReference type="AlphaFoldDB" id="A0A3M6WBW3"/>
<reference evidence="11 12" key="1">
    <citation type="journal article" date="2018" name="BMC Genomics">
        <title>Genomic evidence for intraspecific hybridization in a clonal and extremely halotolerant yeast.</title>
        <authorList>
            <person name="Gostincar C."/>
            <person name="Stajich J.E."/>
            <person name="Zupancic J."/>
            <person name="Zalar P."/>
            <person name="Gunde-Cimerman N."/>
        </authorList>
    </citation>
    <scope>NUCLEOTIDE SEQUENCE [LARGE SCALE GENOMIC DNA]</scope>
    <source>
        <strain evidence="11 12">EXF-6656</strain>
    </source>
</reference>
<feature type="compositionally biased region" description="Low complexity" evidence="10">
    <location>
        <begin position="245"/>
        <end position="270"/>
    </location>
</feature>
<evidence type="ECO:0000256" key="1">
    <source>
        <dbReference type="ARBA" id="ARBA00004196"/>
    </source>
</evidence>
<evidence type="ECO:0000256" key="10">
    <source>
        <dbReference type="SAM" id="MobiDB-lite"/>
    </source>
</evidence>
<evidence type="ECO:0000313" key="12">
    <source>
        <dbReference type="Proteomes" id="UP000281245"/>
    </source>
</evidence>
<organism evidence="11 12">
    <name type="scientific">Hortaea werneckii</name>
    <name type="common">Black yeast</name>
    <name type="synonym">Cladosporium werneckii</name>
    <dbReference type="NCBI Taxonomy" id="91943"/>
    <lineage>
        <taxon>Eukaryota</taxon>
        <taxon>Fungi</taxon>
        <taxon>Dikarya</taxon>
        <taxon>Ascomycota</taxon>
        <taxon>Pezizomycotina</taxon>
        <taxon>Dothideomycetes</taxon>
        <taxon>Dothideomycetidae</taxon>
        <taxon>Mycosphaerellales</taxon>
        <taxon>Teratosphaeriaceae</taxon>
        <taxon>Hortaea</taxon>
    </lineage>
</organism>
<comment type="function">
    <text evidence="9">Splits internally a 1,3-beta-glucan molecule and transfers the newly generated reducing end (the donor) to the non-reducing end of another 1,3-beta-glucan molecule (the acceptor) forming a 1,3-beta linkage, resulting in the elongation of 1,3-beta-glucan chains in the cell wall.</text>
</comment>
<keyword evidence="7" id="KW-0325">Glycoprotein</keyword>
<keyword evidence="6 9" id="KW-0472">Membrane</keyword>
<sequence length="305" mass="32708">MPHQWKISLHQKILQELGFRRAASRSADATVRPVASFQCQPKGERRCSEAEDSLLDTEALSRDIEQLETLGINTTRVHTIDRSDNHDEAMRMLDEAGRRPQPCKPGSSLPVNTPKNINAAPYIKAVTRDNKRYINAQVECQIPVGYSVADFKDNVGSNGNIEPNQDFERSMEAYEQTPAQAATAVPAPTLRFHSALSRPTTGECPPTTSSLRFPSLPSNTSRTALARAQASWRRASNTSKDPESSGDSTSTGSSSSSSSSSGSSSSNSNSDSEEESENSKSGAPSLYVGAASLVISFAAAGALLL</sequence>
<evidence type="ECO:0000256" key="9">
    <source>
        <dbReference type="RuleBase" id="RU361209"/>
    </source>
</evidence>
<dbReference type="EC" id="2.4.1.-" evidence="9"/>
<evidence type="ECO:0000256" key="4">
    <source>
        <dbReference type="ARBA" id="ARBA00022679"/>
    </source>
</evidence>
<name>A0A3M6WBW3_HORWE</name>
<evidence type="ECO:0000256" key="7">
    <source>
        <dbReference type="ARBA" id="ARBA00023180"/>
    </source>
</evidence>
<gene>
    <name evidence="11" type="ORF">D0869_11234</name>
</gene>
<dbReference type="Proteomes" id="UP000281245">
    <property type="component" value="Unassembled WGS sequence"/>
</dbReference>
<dbReference type="EMBL" id="QWIJ01001215">
    <property type="protein sequence ID" value="RMX75871.1"/>
    <property type="molecule type" value="Genomic_DNA"/>
</dbReference>
<evidence type="ECO:0000256" key="2">
    <source>
        <dbReference type="ARBA" id="ARBA00004589"/>
    </source>
</evidence>
<comment type="caution">
    <text evidence="11">The sequence shown here is derived from an EMBL/GenBank/DDBJ whole genome shotgun (WGS) entry which is preliminary data.</text>
</comment>
<evidence type="ECO:0000256" key="3">
    <source>
        <dbReference type="ARBA" id="ARBA00022622"/>
    </source>
</evidence>